<dbReference type="EMBL" id="CAXIEN010000227">
    <property type="protein sequence ID" value="CAL1288180.1"/>
    <property type="molecule type" value="Genomic_DNA"/>
</dbReference>
<reference evidence="1 2" key="1">
    <citation type="submission" date="2024-04" db="EMBL/GenBank/DDBJ databases">
        <authorList>
            <person name="Rising A."/>
            <person name="Reimegard J."/>
            <person name="Sonavane S."/>
            <person name="Akerstrom W."/>
            <person name="Nylinder S."/>
            <person name="Hedman E."/>
            <person name="Kallberg Y."/>
        </authorList>
    </citation>
    <scope>NUCLEOTIDE SEQUENCE [LARGE SCALE GENOMIC DNA]</scope>
</reference>
<dbReference type="Proteomes" id="UP001497382">
    <property type="component" value="Unassembled WGS sequence"/>
</dbReference>
<organism evidence="1 2">
    <name type="scientific">Larinioides sclopetarius</name>
    <dbReference type="NCBI Taxonomy" id="280406"/>
    <lineage>
        <taxon>Eukaryota</taxon>
        <taxon>Metazoa</taxon>
        <taxon>Ecdysozoa</taxon>
        <taxon>Arthropoda</taxon>
        <taxon>Chelicerata</taxon>
        <taxon>Arachnida</taxon>
        <taxon>Araneae</taxon>
        <taxon>Araneomorphae</taxon>
        <taxon>Entelegynae</taxon>
        <taxon>Araneoidea</taxon>
        <taxon>Araneidae</taxon>
        <taxon>Larinioides</taxon>
    </lineage>
</organism>
<accession>A0AAV2AXM8</accession>
<keyword evidence="2" id="KW-1185">Reference proteome</keyword>
<proteinExistence type="predicted"/>
<dbReference type="AlphaFoldDB" id="A0AAV2AXM8"/>
<comment type="caution">
    <text evidence="1">The sequence shown here is derived from an EMBL/GenBank/DDBJ whole genome shotgun (WGS) entry which is preliminary data.</text>
</comment>
<protein>
    <submittedName>
        <fullName evidence="1">Uncharacterized protein</fullName>
    </submittedName>
</protein>
<sequence length="79" mass="9128">MNSSESDKIVVPSVGEPRLFPSTRVYSIPSYANCSFGYTSKPDLQTECKLPIWEKAKNFKRECCVNFLWKCRKLLRGFT</sequence>
<evidence type="ECO:0000313" key="2">
    <source>
        <dbReference type="Proteomes" id="UP001497382"/>
    </source>
</evidence>
<name>A0AAV2AXM8_9ARAC</name>
<evidence type="ECO:0000313" key="1">
    <source>
        <dbReference type="EMBL" id="CAL1288180.1"/>
    </source>
</evidence>
<gene>
    <name evidence="1" type="ORF">LARSCL_LOCUS15186</name>
</gene>